<dbReference type="InterPro" id="IPR002347">
    <property type="entry name" value="SDR_fam"/>
</dbReference>
<accession>A0A163XZE7</accession>
<dbReference type="PANTHER" id="PTHR24321">
    <property type="entry name" value="DEHYDROGENASES, SHORT CHAIN"/>
    <property type="match status" value="1"/>
</dbReference>
<evidence type="ECO:0000256" key="1">
    <source>
        <dbReference type="ARBA" id="ARBA00006484"/>
    </source>
</evidence>
<dbReference type="FunFam" id="3.40.50.720:FF:000084">
    <property type="entry name" value="Short-chain dehydrogenase reductase"/>
    <property type="match status" value="1"/>
</dbReference>
<dbReference type="InterPro" id="IPR036291">
    <property type="entry name" value="NAD(P)-bd_dom_sf"/>
</dbReference>
<keyword evidence="4" id="KW-1185">Reference proteome</keyword>
<evidence type="ECO:0000313" key="4">
    <source>
        <dbReference type="Proteomes" id="UP000077342"/>
    </source>
</evidence>
<comment type="similarity">
    <text evidence="1">Belongs to the short-chain dehydrogenases/reductases (SDR) family.</text>
</comment>
<dbReference type="RefSeq" id="WP_075512041.1">
    <property type="nucleotide sequence ID" value="NZ_CP089224.1"/>
</dbReference>
<dbReference type="PANTHER" id="PTHR24321:SF8">
    <property type="entry name" value="ESTRADIOL 17-BETA-DEHYDROGENASE 8-RELATED"/>
    <property type="match status" value="1"/>
</dbReference>
<sequence length="266" mass="27302">MAIDPSDILLNGRVAVVTGGGSGIGRGIAAGLAAFGASVAIWERDPEKCSQTAESLKVLGVTTDVRDSGQVDAALQRTESGLGPVSILVNNAGGVFSSPLLETSENGWDALYRANLRHVLLCTQRIARRLVTASVPGSIINVTSIEGVRAAPGYAVYAAAKAGVISYTKTAALELAPHRIRVNAIAPDITLTEGLERLGSGTEMAGIGTVVPLGRPGSVDEIAGFAAFLASDMSSYLTGETLHVDGGTHAAGGWHHGSRTGEYRLG</sequence>
<dbReference type="GO" id="GO:0016491">
    <property type="term" value="F:oxidoreductase activity"/>
    <property type="evidence" value="ECO:0007669"/>
    <property type="project" value="UniProtKB-KW"/>
</dbReference>
<dbReference type="PROSITE" id="PS00061">
    <property type="entry name" value="ADH_SHORT"/>
    <property type="match status" value="1"/>
</dbReference>
<dbReference type="Proteomes" id="UP000077342">
    <property type="component" value="Unassembled WGS sequence"/>
</dbReference>
<organism evidence="3 4">
    <name type="scientific">Mycobacterium ostraviense</name>
    <dbReference type="NCBI Taxonomy" id="2738409"/>
    <lineage>
        <taxon>Bacteria</taxon>
        <taxon>Bacillati</taxon>
        <taxon>Actinomycetota</taxon>
        <taxon>Actinomycetes</taxon>
        <taxon>Mycobacteriales</taxon>
        <taxon>Mycobacteriaceae</taxon>
        <taxon>Mycobacterium</taxon>
    </lineage>
</organism>
<evidence type="ECO:0000313" key="3">
    <source>
        <dbReference type="EMBL" id="KZS59911.1"/>
    </source>
</evidence>
<dbReference type="Pfam" id="PF13561">
    <property type="entry name" value="adh_short_C2"/>
    <property type="match status" value="1"/>
</dbReference>
<dbReference type="SUPFAM" id="SSF51735">
    <property type="entry name" value="NAD(P)-binding Rossmann-fold domains"/>
    <property type="match status" value="1"/>
</dbReference>
<comment type="caution">
    <text evidence="3">The sequence shown here is derived from an EMBL/GenBank/DDBJ whole genome shotgun (WGS) entry which is preliminary data.</text>
</comment>
<dbReference type="PRINTS" id="PR00081">
    <property type="entry name" value="GDHRDH"/>
</dbReference>
<gene>
    <name evidence="3" type="ORF">A4G28_09025</name>
</gene>
<evidence type="ECO:0000256" key="2">
    <source>
        <dbReference type="ARBA" id="ARBA00023002"/>
    </source>
</evidence>
<proteinExistence type="inferred from homology"/>
<dbReference type="InterPro" id="IPR020904">
    <property type="entry name" value="Sc_DH/Rdtase_CS"/>
</dbReference>
<name>A0A163XZE7_9MYCO</name>
<dbReference type="EMBL" id="LWCI01000132">
    <property type="protein sequence ID" value="KZS59911.1"/>
    <property type="molecule type" value="Genomic_DNA"/>
</dbReference>
<dbReference type="AlphaFoldDB" id="A0A163XZE7"/>
<protein>
    <submittedName>
        <fullName evidence="3">Oxidoreductase</fullName>
    </submittedName>
</protein>
<dbReference type="PRINTS" id="PR00080">
    <property type="entry name" value="SDRFAMILY"/>
</dbReference>
<reference evidence="4" key="1">
    <citation type="submission" date="2016-04" db="EMBL/GenBank/DDBJ databases">
        <authorList>
            <person name="Strapagiel D."/>
            <person name="Borowka P."/>
            <person name="Marciniak B."/>
            <person name="Bakula Z."/>
            <person name="Van Ingen J."/>
            <person name="Safianowska A."/>
            <person name="Dziadek J."/>
            <person name="Jagielski T."/>
        </authorList>
    </citation>
    <scope>NUCLEOTIDE SEQUENCE [LARGE SCALE GENOMIC DNA]</scope>
    <source>
        <strain evidence="4">1010001458</strain>
    </source>
</reference>
<keyword evidence="2" id="KW-0560">Oxidoreductase</keyword>
<dbReference type="Gene3D" id="3.40.50.720">
    <property type="entry name" value="NAD(P)-binding Rossmann-like Domain"/>
    <property type="match status" value="1"/>
</dbReference>